<dbReference type="OrthoDB" id="2631610at2"/>
<gene>
    <name evidence="5" type="ORF">E6W39_12485</name>
</gene>
<dbReference type="Proteomes" id="UP000319103">
    <property type="component" value="Unassembled WGS sequence"/>
</dbReference>
<evidence type="ECO:0000256" key="2">
    <source>
        <dbReference type="ARBA" id="ARBA00023315"/>
    </source>
</evidence>
<keyword evidence="1 5" id="KW-0808">Transferase</keyword>
<dbReference type="InterPro" id="IPR000182">
    <property type="entry name" value="GNAT_dom"/>
</dbReference>
<dbReference type="Pfam" id="PF13302">
    <property type="entry name" value="Acetyltransf_3"/>
    <property type="match status" value="1"/>
</dbReference>
<accession>A0A540W1Q1</accession>
<keyword evidence="6" id="KW-1185">Reference proteome</keyword>
<dbReference type="RefSeq" id="WP_141633609.1">
    <property type="nucleotide sequence ID" value="NZ_VIGB01000003.1"/>
</dbReference>
<evidence type="ECO:0000313" key="6">
    <source>
        <dbReference type="Proteomes" id="UP000319103"/>
    </source>
</evidence>
<keyword evidence="2" id="KW-0012">Acyltransferase</keyword>
<dbReference type="InterPro" id="IPR051531">
    <property type="entry name" value="N-acetyltransferase"/>
</dbReference>
<dbReference type="InterPro" id="IPR016181">
    <property type="entry name" value="Acyl_CoA_acyltransferase"/>
</dbReference>
<evidence type="ECO:0000259" key="4">
    <source>
        <dbReference type="PROSITE" id="PS51186"/>
    </source>
</evidence>
<organism evidence="5 6">
    <name type="scientific">Kitasatospora acidiphila</name>
    <dbReference type="NCBI Taxonomy" id="2567942"/>
    <lineage>
        <taxon>Bacteria</taxon>
        <taxon>Bacillati</taxon>
        <taxon>Actinomycetota</taxon>
        <taxon>Actinomycetes</taxon>
        <taxon>Kitasatosporales</taxon>
        <taxon>Streptomycetaceae</taxon>
        <taxon>Kitasatospora</taxon>
    </lineage>
</organism>
<reference evidence="5 6" key="1">
    <citation type="submission" date="2019-06" db="EMBL/GenBank/DDBJ databases">
        <title>Description of Kitasatospora acidophila sp. nov. isolated from pine grove soil, and reclassification of Streptomyces novaecaesareae to Kitasatospora novaeceasareae comb. nov.</title>
        <authorList>
            <person name="Kim M.J."/>
        </authorList>
    </citation>
    <scope>NUCLEOTIDE SEQUENCE [LARGE SCALE GENOMIC DNA]</scope>
    <source>
        <strain evidence="5 6">MMS16-CNU292</strain>
    </source>
</reference>
<evidence type="ECO:0000313" key="5">
    <source>
        <dbReference type="EMBL" id="TQF02923.1"/>
    </source>
</evidence>
<protein>
    <submittedName>
        <fullName evidence="5">GNAT family N-acetyltransferase</fullName>
    </submittedName>
</protein>
<dbReference type="EMBL" id="VIGB01000003">
    <property type="protein sequence ID" value="TQF02923.1"/>
    <property type="molecule type" value="Genomic_DNA"/>
</dbReference>
<dbReference type="Gene3D" id="3.40.630.30">
    <property type="match status" value="1"/>
</dbReference>
<dbReference type="GO" id="GO:0005737">
    <property type="term" value="C:cytoplasm"/>
    <property type="evidence" value="ECO:0007669"/>
    <property type="project" value="TreeGrafter"/>
</dbReference>
<dbReference type="AlphaFoldDB" id="A0A540W1Q1"/>
<dbReference type="GO" id="GO:0008999">
    <property type="term" value="F:protein-N-terminal-alanine acetyltransferase activity"/>
    <property type="evidence" value="ECO:0007669"/>
    <property type="project" value="TreeGrafter"/>
</dbReference>
<dbReference type="PANTHER" id="PTHR43792">
    <property type="entry name" value="GNAT FAMILY, PUTATIVE (AFU_ORTHOLOGUE AFUA_3G00765)-RELATED-RELATED"/>
    <property type="match status" value="1"/>
</dbReference>
<name>A0A540W1Q1_9ACTN</name>
<proteinExistence type="inferred from homology"/>
<evidence type="ECO:0000256" key="1">
    <source>
        <dbReference type="ARBA" id="ARBA00022679"/>
    </source>
</evidence>
<comment type="caution">
    <text evidence="5">The sequence shown here is derived from an EMBL/GenBank/DDBJ whole genome shotgun (WGS) entry which is preliminary data.</text>
</comment>
<feature type="domain" description="N-acetyltransferase" evidence="4">
    <location>
        <begin position="8"/>
        <end position="170"/>
    </location>
</feature>
<evidence type="ECO:0000256" key="3">
    <source>
        <dbReference type="ARBA" id="ARBA00038502"/>
    </source>
</evidence>
<sequence length="175" mass="19531">MTTPAADVRIEPWAEDDLDLLRLINTEEMRKHVGGPEGPEALLVRHRRYLEFPGLGAGQMFRIVTDQGRSKAGSVGYYSRRWHGEQVFEMGWNVLPPFQGRGIAAVAARLAAEHAAATERHTWLHAFPSVDNPASNAVCRRAGFTLAGETEFEYPPGRFMLSNDWRINLTELAAS</sequence>
<comment type="similarity">
    <text evidence="3">Belongs to the acetyltransferase family. RimJ subfamily.</text>
</comment>
<dbReference type="PROSITE" id="PS51186">
    <property type="entry name" value="GNAT"/>
    <property type="match status" value="1"/>
</dbReference>
<dbReference type="PANTHER" id="PTHR43792:SF8">
    <property type="entry name" value="[RIBOSOMAL PROTEIN US5]-ALANINE N-ACETYLTRANSFERASE"/>
    <property type="match status" value="1"/>
</dbReference>
<dbReference type="SUPFAM" id="SSF55729">
    <property type="entry name" value="Acyl-CoA N-acyltransferases (Nat)"/>
    <property type="match status" value="1"/>
</dbReference>